<dbReference type="Proteomes" id="UP000273828">
    <property type="component" value="Unassembled WGS sequence"/>
</dbReference>
<feature type="region of interest" description="Disordered" evidence="1">
    <location>
        <begin position="42"/>
        <end position="64"/>
    </location>
</feature>
<protein>
    <submittedName>
        <fullName evidence="2">Uncharacterized protein</fullName>
    </submittedName>
</protein>
<evidence type="ECO:0000313" key="3">
    <source>
        <dbReference type="Proteomes" id="UP000273828"/>
    </source>
</evidence>
<name>A0A3N6LT86_9EURY</name>
<evidence type="ECO:0000256" key="1">
    <source>
        <dbReference type="SAM" id="MobiDB-lite"/>
    </source>
</evidence>
<sequence>MVISGDTLVAAVHSAVSMGDITGKYMSDEFLTRISSPRDGKTALARGLTTVRDRSASDRMRSDS</sequence>
<feature type="compositionally biased region" description="Basic and acidic residues" evidence="1">
    <location>
        <begin position="51"/>
        <end position="64"/>
    </location>
</feature>
<evidence type="ECO:0000313" key="2">
    <source>
        <dbReference type="EMBL" id="RQG93248.1"/>
    </source>
</evidence>
<comment type="caution">
    <text evidence="2">The sequence shown here is derived from an EMBL/GenBank/DDBJ whole genome shotgun (WGS) entry which is preliminary data.</text>
</comment>
<dbReference type="EMBL" id="REFY01000001">
    <property type="protein sequence ID" value="RQG93248.1"/>
    <property type="molecule type" value="Genomic_DNA"/>
</dbReference>
<keyword evidence="3" id="KW-1185">Reference proteome</keyword>
<organism evidence="2 3">
    <name type="scientific">Natrarchaeobius halalkaliphilus</name>
    <dbReference type="NCBI Taxonomy" id="1679091"/>
    <lineage>
        <taxon>Archaea</taxon>
        <taxon>Methanobacteriati</taxon>
        <taxon>Methanobacteriota</taxon>
        <taxon>Stenosarchaea group</taxon>
        <taxon>Halobacteria</taxon>
        <taxon>Halobacteriales</taxon>
        <taxon>Natrialbaceae</taxon>
        <taxon>Natrarchaeobius</taxon>
    </lineage>
</organism>
<accession>A0A3N6LT86</accession>
<dbReference type="AlphaFoldDB" id="A0A3N6LT86"/>
<proteinExistence type="predicted"/>
<reference evidence="2 3" key="1">
    <citation type="submission" date="2018-10" db="EMBL/GenBank/DDBJ databases">
        <title>Natrarchaeobius chitinivorans gen. nov., sp. nov., and Natrarchaeobius haloalkaliphilus sp. nov., alkaliphilic, chitin-utilizing haloarchaea from hypersaline alkaline lakes.</title>
        <authorList>
            <person name="Sorokin D.Y."/>
            <person name="Elcheninov A.G."/>
            <person name="Kostrikina N.A."/>
            <person name="Bale N.J."/>
            <person name="Sinninghe Damste J.S."/>
            <person name="Khijniak T.V."/>
            <person name="Kublanov I.V."/>
            <person name="Toshchakov S.V."/>
        </authorList>
    </citation>
    <scope>NUCLEOTIDE SEQUENCE [LARGE SCALE GENOMIC DNA]</scope>
    <source>
        <strain evidence="2 3">AArcht-Sl</strain>
    </source>
</reference>
<gene>
    <name evidence="2" type="ORF">EA462_03385</name>
</gene>